<proteinExistence type="predicted"/>
<organism evidence="4 5">
    <name type="scientific">Bordetella bronchialis</name>
    <dbReference type="NCBI Taxonomy" id="463025"/>
    <lineage>
        <taxon>Bacteria</taxon>
        <taxon>Pseudomonadati</taxon>
        <taxon>Pseudomonadota</taxon>
        <taxon>Betaproteobacteria</taxon>
        <taxon>Burkholderiales</taxon>
        <taxon>Alcaligenaceae</taxon>
        <taxon>Bordetella</taxon>
    </lineage>
</organism>
<dbReference type="CDD" id="cd04301">
    <property type="entry name" value="NAT_SF"/>
    <property type="match status" value="1"/>
</dbReference>
<sequence>MGGIAGFPHEGEVHIDVARQADVARIRGMVVNAYSKYIERIGKEPAPMHANYEALVDEGKIFVLRRGTDLLGSIQIVQDGDAVSVNNLCVAPDVQGKGYGRLLMEYAEQVARERKLSAVELYTNEKMHENIALYGKLGFVETGRKTQDGFARVYFRKQVG</sequence>
<dbReference type="InterPro" id="IPR000182">
    <property type="entry name" value="GNAT_dom"/>
</dbReference>
<keyword evidence="1" id="KW-0808">Transferase</keyword>
<gene>
    <name evidence="4" type="ORF">BAU08_24310</name>
</gene>
<dbReference type="STRING" id="463025.BAU08_24310"/>
<evidence type="ECO:0000313" key="4">
    <source>
        <dbReference type="EMBL" id="ANN74062.1"/>
    </source>
</evidence>
<dbReference type="InterPro" id="IPR050832">
    <property type="entry name" value="Bact_Acetyltransf"/>
</dbReference>
<name>A0A193G225_9BORD</name>
<feature type="domain" description="N-acetyltransferase" evidence="3">
    <location>
        <begin position="13"/>
        <end position="160"/>
    </location>
</feature>
<dbReference type="AlphaFoldDB" id="A0A193G225"/>
<dbReference type="Gene3D" id="3.40.630.30">
    <property type="match status" value="1"/>
</dbReference>
<keyword evidence="2" id="KW-0012">Acyltransferase</keyword>
<dbReference type="Proteomes" id="UP000092213">
    <property type="component" value="Chromosome"/>
</dbReference>
<dbReference type="SUPFAM" id="SSF55729">
    <property type="entry name" value="Acyl-CoA N-acyltransferases (Nat)"/>
    <property type="match status" value="1"/>
</dbReference>
<protein>
    <recommendedName>
        <fullName evidence="3">N-acetyltransferase domain-containing protein</fullName>
    </recommendedName>
</protein>
<evidence type="ECO:0000313" key="5">
    <source>
        <dbReference type="Proteomes" id="UP000092213"/>
    </source>
</evidence>
<dbReference type="EMBL" id="CP016171">
    <property type="protein sequence ID" value="ANN74062.1"/>
    <property type="molecule type" value="Genomic_DNA"/>
</dbReference>
<dbReference type="GO" id="GO:0016747">
    <property type="term" value="F:acyltransferase activity, transferring groups other than amino-acyl groups"/>
    <property type="evidence" value="ECO:0007669"/>
    <property type="project" value="InterPro"/>
</dbReference>
<reference evidence="4 5" key="1">
    <citation type="submission" date="2016-06" db="EMBL/GenBank/DDBJ databases">
        <title>Complete genome sequences of Bordetella bronchialis and Bordetella flabilis.</title>
        <authorList>
            <person name="LiPuma J.J."/>
            <person name="Spilker T."/>
        </authorList>
    </citation>
    <scope>NUCLEOTIDE SEQUENCE [LARGE SCALE GENOMIC DNA]</scope>
    <source>
        <strain evidence="4 5">AU17976</strain>
    </source>
</reference>
<dbReference type="RefSeq" id="WP_066672142.1">
    <property type="nucleotide sequence ID" value="NZ_CP016171.1"/>
</dbReference>
<dbReference type="InterPro" id="IPR016181">
    <property type="entry name" value="Acyl_CoA_acyltransferase"/>
</dbReference>
<evidence type="ECO:0000259" key="3">
    <source>
        <dbReference type="PROSITE" id="PS51186"/>
    </source>
</evidence>
<dbReference type="PANTHER" id="PTHR43877">
    <property type="entry name" value="AMINOALKYLPHOSPHONATE N-ACETYLTRANSFERASE-RELATED-RELATED"/>
    <property type="match status" value="1"/>
</dbReference>
<evidence type="ECO:0000256" key="1">
    <source>
        <dbReference type="ARBA" id="ARBA00022679"/>
    </source>
</evidence>
<dbReference type="Pfam" id="PF00583">
    <property type="entry name" value="Acetyltransf_1"/>
    <property type="match status" value="1"/>
</dbReference>
<accession>A0A193G225</accession>
<dbReference type="PROSITE" id="PS51186">
    <property type="entry name" value="GNAT"/>
    <property type="match status" value="1"/>
</dbReference>
<evidence type="ECO:0000256" key="2">
    <source>
        <dbReference type="ARBA" id="ARBA00023315"/>
    </source>
</evidence>